<feature type="domain" description="Beta-lactamase-related" evidence="3">
    <location>
        <begin position="244"/>
        <end position="601"/>
    </location>
</feature>
<dbReference type="Pfam" id="PF00144">
    <property type="entry name" value="Beta-lactamase"/>
    <property type="match status" value="1"/>
</dbReference>
<dbReference type="EMBL" id="CAJFCW020000001">
    <property type="protein sequence ID" value="CAG9077543.1"/>
    <property type="molecule type" value="Genomic_DNA"/>
</dbReference>
<dbReference type="GO" id="GO:0005739">
    <property type="term" value="C:mitochondrion"/>
    <property type="evidence" value="ECO:0007669"/>
    <property type="project" value="TreeGrafter"/>
</dbReference>
<proteinExistence type="predicted"/>
<keyword evidence="2" id="KW-0732">Signal</keyword>
<evidence type="ECO:0000313" key="5">
    <source>
        <dbReference type="Proteomes" id="UP000614601"/>
    </source>
</evidence>
<dbReference type="InterPro" id="IPR012338">
    <property type="entry name" value="Beta-lactam/transpept-like"/>
</dbReference>
<reference evidence="4" key="1">
    <citation type="submission" date="2020-09" db="EMBL/GenBank/DDBJ databases">
        <authorList>
            <person name="Kikuchi T."/>
        </authorList>
    </citation>
    <scope>NUCLEOTIDE SEQUENCE</scope>
    <source>
        <strain evidence="4">SH1</strain>
    </source>
</reference>
<comment type="caution">
    <text evidence="4">The sequence shown here is derived from an EMBL/GenBank/DDBJ whole genome shotgun (WGS) entry which is preliminary data.</text>
</comment>
<dbReference type="Gene3D" id="3.40.710.10">
    <property type="entry name" value="DD-peptidase/beta-lactamase superfamily"/>
    <property type="match status" value="1"/>
</dbReference>
<dbReference type="InterPro" id="IPR001466">
    <property type="entry name" value="Beta-lactam-related"/>
</dbReference>
<dbReference type="OrthoDB" id="5946976at2759"/>
<dbReference type="PANTHER" id="PTHR46520:SF1">
    <property type="entry name" value="SERINE BETA-LACTAMASE-LIKE PROTEIN LACTB, MITOCHONDRIAL"/>
    <property type="match status" value="1"/>
</dbReference>
<dbReference type="SUPFAM" id="SSF56601">
    <property type="entry name" value="beta-lactamase/transpeptidase-like"/>
    <property type="match status" value="1"/>
</dbReference>
<dbReference type="AlphaFoldDB" id="A0A811JQ85"/>
<feature type="chain" id="PRO_5035681337" description="Beta-lactamase-related domain-containing protein" evidence="2">
    <location>
        <begin position="19"/>
        <end position="621"/>
    </location>
</feature>
<dbReference type="GO" id="GO:0006508">
    <property type="term" value="P:proteolysis"/>
    <property type="evidence" value="ECO:0007669"/>
    <property type="project" value="TreeGrafter"/>
</dbReference>
<dbReference type="EMBL" id="CAJFDH010000001">
    <property type="protein sequence ID" value="CAD5205464.1"/>
    <property type="molecule type" value="Genomic_DNA"/>
</dbReference>
<protein>
    <recommendedName>
        <fullName evidence="3">Beta-lactamase-related domain-containing protein</fullName>
    </recommendedName>
</protein>
<feature type="region of interest" description="Disordered" evidence="1">
    <location>
        <begin position="352"/>
        <end position="375"/>
    </location>
</feature>
<feature type="signal peptide" evidence="2">
    <location>
        <begin position="1"/>
        <end position="18"/>
    </location>
</feature>
<sequence length="621" mass="71037">MRLICYVLVWSIFVVVNGVEIREGEIENFLEFFDVKTSQGTFIEARFSTYNETIGPSFRLTDSSNSMSWKVTPLGDAYQIHSFVLFREGRFTVMTSSVLETSSFLDYDALVTHAFSYRNLIFLDNARFTWAQNVLSKKPQTYDMCDRTVTAQFDSYFKKNSTIFDIKKQCFGVDQRCGINRDTGELEILDPEDQYMYKAFNFTIPWNCSRSFSAVGIVGASNYEELNKKVWTLSKVENKRRKADKIIERWMNVSGTPGVTVGVTVNGKTVYSKGFGFSDVENGTKCRPDTVMRIASISKSITATITAKLVERGTVDLEASIYKYLSDFPKKKWENKEVDITIRQLLGHRGGIRHYHKSDPTPKEKDDSYAKYGEDRPQDEYLRRHAYKNLESALEMFKNDPLIKKPGDFSYTTHGYALLAACLEKASSKLYRQLSRELFTDLGMNNTILDVNERIVPNRARYYRRNRHHELVNVPEVDVSYKHPGGGILSNTKDLLKFGNALLASYQGKCQSYLSKETMDTFLNQDYKTSDYKDFYALGWSRKPETRVVDGTTQYQTGYFYHTGAATGCSSLLFVKPLNNNQNSKNEPNGICIVILANCQEVYDDIVKTGEELVSLFAENQ</sequence>
<dbReference type="GO" id="GO:0019216">
    <property type="term" value="P:regulation of lipid metabolic process"/>
    <property type="evidence" value="ECO:0007669"/>
    <property type="project" value="TreeGrafter"/>
</dbReference>
<dbReference type="InterPro" id="IPR052794">
    <property type="entry name" value="Mito_Ser_Protease_LACTB"/>
</dbReference>
<keyword evidence="5" id="KW-1185">Reference proteome</keyword>
<evidence type="ECO:0000313" key="4">
    <source>
        <dbReference type="EMBL" id="CAD5205464.1"/>
    </source>
</evidence>
<accession>A0A811JQ85</accession>
<dbReference type="PANTHER" id="PTHR46520">
    <property type="entry name" value="SERINE BETA-LACTAMASE-LIKE PROTEIN LACTB, MITOCHONDRIAL"/>
    <property type="match status" value="1"/>
</dbReference>
<dbReference type="Proteomes" id="UP000614601">
    <property type="component" value="Unassembled WGS sequence"/>
</dbReference>
<dbReference type="Proteomes" id="UP000783686">
    <property type="component" value="Unassembled WGS sequence"/>
</dbReference>
<gene>
    <name evidence="4" type="ORF">BOKJ2_LOCUS148</name>
</gene>
<feature type="compositionally biased region" description="Basic and acidic residues" evidence="1">
    <location>
        <begin position="357"/>
        <end position="375"/>
    </location>
</feature>
<evidence type="ECO:0000256" key="1">
    <source>
        <dbReference type="SAM" id="MobiDB-lite"/>
    </source>
</evidence>
<evidence type="ECO:0000256" key="2">
    <source>
        <dbReference type="SAM" id="SignalP"/>
    </source>
</evidence>
<name>A0A811JQ85_9BILA</name>
<organism evidence="4 5">
    <name type="scientific">Bursaphelenchus okinawaensis</name>
    <dbReference type="NCBI Taxonomy" id="465554"/>
    <lineage>
        <taxon>Eukaryota</taxon>
        <taxon>Metazoa</taxon>
        <taxon>Ecdysozoa</taxon>
        <taxon>Nematoda</taxon>
        <taxon>Chromadorea</taxon>
        <taxon>Rhabditida</taxon>
        <taxon>Tylenchina</taxon>
        <taxon>Tylenchomorpha</taxon>
        <taxon>Aphelenchoidea</taxon>
        <taxon>Aphelenchoididae</taxon>
        <taxon>Bursaphelenchus</taxon>
    </lineage>
</organism>
<dbReference type="GO" id="GO:0008233">
    <property type="term" value="F:peptidase activity"/>
    <property type="evidence" value="ECO:0007669"/>
    <property type="project" value="TreeGrafter"/>
</dbReference>
<evidence type="ECO:0000259" key="3">
    <source>
        <dbReference type="Pfam" id="PF00144"/>
    </source>
</evidence>